<proteinExistence type="inferred from homology"/>
<dbReference type="GO" id="GO:0016791">
    <property type="term" value="F:phosphatase activity"/>
    <property type="evidence" value="ECO:0007669"/>
    <property type="project" value="TreeGrafter"/>
</dbReference>
<name>A0A9W9XCK1_9EURO</name>
<dbReference type="PANTHER" id="PTHR11567:SF127">
    <property type="entry name" value="HISTIDINE ACID PHOSPHATASE"/>
    <property type="match status" value="1"/>
</dbReference>
<dbReference type="Gene3D" id="3.40.50.1240">
    <property type="entry name" value="Phosphoglycerate mutase-like"/>
    <property type="match status" value="1"/>
</dbReference>
<keyword evidence="3" id="KW-0472">Membrane</keyword>
<dbReference type="EMBL" id="JAPWDQ010000004">
    <property type="protein sequence ID" value="KAJ5488904.1"/>
    <property type="molecule type" value="Genomic_DNA"/>
</dbReference>
<feature type="compositionally biased region" description="Polar residues" evidence="2">
    <location>
        <begin position="545"/>
        <end position="554"/>
    </location>
</feature>
<evidence type="ECO:0008006" key="7">
    <source>
        <dbReference type="Google" id="ProtNLM"/>
    </source>
</evidence>
<evidence type="ECO:0000313" key="6">
    <source>
        <dbReference type="Proteomes" id="UP001148312"/>
    </source>
</evidence>
<evidence type="ECO:0000256" key="1">
    <source>
        <dbReference type="ARBA" id="ARBA00005375"/>
    </source>
</evidence>
<comment type="similarity">
    <text evidence="1">Belongs to the histidine acid phosphatase family.</text>
</comment>
<organism evidence="5 6">
    <name type="scientific">Penicillium diatomitis</name>
    <dbReference type="NCBI Taxonomy" id="2819901"/>
    <lineage>
        <taxon>Eukaryota</taxon>
        <taxon>Fungi</taxon>
        <taxon>Dikarya</taxon>
        <taxon>Ascomycota</taxon>
        <taxon>Pezizomycotina</taxon>
        <taxon>Eurotiomycetes</taxon>
        <taxon>Eurotiomycetidae</taxon>
        <taxon>Eurotiales</taxon>
        <taxon>Aspergillaceae</taxon>
        <taxon>Penicillium</taxon>
    </lineage>
</organism>
<feature type="compositionally biased region" description="Basic and acidic residues" evidence="2">
    <location>
        <begin position="526"/>
        <end position="542"/>
    </location>
</feature>
<dbReference type="GeneID" id="81623645"/>
<evidence type="ECO:0000313" key="5">
    <source>
        <dbReference type="EMBL" id="KAJ5488904.1"/>
    </source>
</evidence>
<feature type="chain" id="PRO_5040891869" description="Phosphoglycerate mutase-like protein" evidence="4">
    <location>
        <begin position="20"/>
        <end position="578"/>
    </location>
</feature>
<dbReference type="PANTHER" id="PTHR11567">
    <property type="entry name" value="ACID PHOSPHATASE-RELATED"/>
    <property type="match status" value="1"/>
</dbReference>
<feature type="transmembrane region" description="Helical" evidence="3">
    <location>
        <begin position="443"/>
        <end position="470"/>
    </location>
</feature>
<evidence type="ECO:0000256" key="4">
    <source>
        <dbReference type="SAM" id="SignalP"/>
    </source>
</evidence>
<reference evidence="5" key="1">
    <citation type="submission" date="2022-12" db="EMBL/GenBank/DDBJ databases">
        <authorList>
            <person name="Petersen C."/>
        </authorList>
    </citation>
    <scope>NUCLEOTIDE SEQUENCE</scope>
    <source>
        <strain evidence="5">IBT 30728</strain>
    </source>
</reference>
<evidence type="ECO:0000256" key="3">
    <source>
        <dbReference type="SAM" id="Phobius"/>
    </source>
</evidence>
<feature type="signal peptide" evidence="4">
    <location>
        <begin position="1"/>
        <end position="19"/>
    </location>
</feature>
<keyword evidence="3" id="KW-1133">Transmembrane helix</keyword>
<keyword evidence="3" id="KW-0812">Transmembrane</keyword>
<comment type="caution">
    <text evidence="5">The sequence shown here is derived from an EMBL/GenBank/DDBJ whole genome shotgun (WGS) entry which is preliminary data.</text>
</comment>
<dbReference type="InterPro" id="IPR029033">
    <property type="entry name" value="His_PPase_superfam"/>
</dbReference>
<dbReference type="RefSeq" id="XP_056790937.1">
    <property type="nucleotide sequence ID" value="XM_056933396.1"/>
</dbReference>
<keyword evidence="4" id="KW-0732">Signal</keyword>
<reference evidence="5" key="2">
    <citation type="journal article" date="2023" name="IMA Fungus">
        <title>Comparative genomic study of the Penicillium genus elucidates a diverse pangenome and 15 lateral gene transfer events.</title>
        <authorList>
            <person name="Petersen C."/>
            <person name="Sorensen T."/>
            <person name="Nielsen M.R."/>
            <person name="Sondergaard T.E."/>
            <person name="Sorensen J.L."/>
            <person name="Fitzpatrick D.A."/>
            <person name="Frisvad J.C."/>
            <person name="Nielsen K.L."/>
        </authorList>
    </citation>
    <scope>NUCLEOTIDE SEQUENCE</scope>
    <source>
        <strain evidence="5">IBT 30728</strain>
    </source>
</reference>
<dbReference type="InterPro" id="IPR000560">
    <property type="entry name" value="His_Pase_clade-2"/>
</dbReference>
<accession>A0A9W9XCK1</accession>
<protein>
    <recommendedName>
        <fullName evidence="7">Phosphoglycerate mutase-like protein</fullName>
    </recommendedName>
</protein>
<gene>
    <name evidence="5" type="ORF">N7539_003794</name>
</gene>
<feature type="region of interest" description="Disordered" evidence="2">
    <location>
        <begin position="526"/>
        <end position="562"/>
    </location>
</feature>
<sequence>MRTSALIAIVLSALCPVMAQEYQETVWGIFAFTTHGDSTPSLLAEGRSRVLSDYGANQLADAGAAFRDRYLSAGEGVNSSQSTIQYLSATVLDPQDVEVYALTDQYVIASAQAFMQGLYPPLGQTGLESSDITVNGSAMISPLNGYQYPQLISLGQSDPQSVALNGNENCPTHQALVSKYKSGDYALGISEITNGFYVDLWHDILSGVMNETSANYLNAVEIFEYIEHELAYNSTAQTQITEDKVRQARWWADHYTYATNHQLDPGEPAGGSINSVAGQTLAARIMSAFNANIGGYGTGQKMNLVFGDEDAAVALASLLSLASEQHPNMYCRPNRGASLVFELFSFESSETYPTYPVIDNLYVRFLIHNDTGSSAFSPYPMFGHGPSHEYVPYSEFQSELETFALSSTHEWCKRCNSEAVFCKGLDYNKPGLSKGNQEQMAPAVAGIIGAVIMLAALGLLAGIGLTFWTLRNRGSNQKSPFGGFKGTRKLASDTDVTFHSPDWKASNGADAQTRNDTADTVVLRGHERVGSWEMGQPKKGDEDCQNASRSNQLASDDEHEEEWRIVSGLRAVEARESV</sequence>
<dbReference type="InterPro" id="IPR050645">
    <property type="entry name" value="Histidine_acid_phosphatase"/>
</dbReference>
<evidence type="ECO:0000256" key="2">
    <source>
        <dbReference type="SAM" id="MobiDB-lite"/>
    </source>
</evidence>
<dbReference type="Pfam" id="PF00328">
    <property type="entry name" value="His_Phos_2"/>
    <property type="match status" value="1"/>
</dbReference>
<keyword evidence="6" id="KW-1185">Reference proteome</keyword>
<dbReference type="AlphaFoldDB" id="A0A9W9XCK1"/>
<dbReference type="Proteomes" id="UP001148312">
    <property type="component" value="Unassembled WGS sequence"/>
</dbReference>
<dbReference type="SUPFAM" id="SSF53254">
    <property type="entry name" value="Phosphoglycerate mutase-like"/>
    <property type="match status" value="1"/>
</dbReference>